<protein>
    <recommendedName>
        <fullName evidence="3">DUF397 domain-containing protein</fullName>
    </recommendedName>
</protein>
<dbReference type="AlphaFoldDB" id="A0AAT9HCD6"/>
<organism evidence="2">
    <name type="scientific">Streptomyces haneummycinicus</name>
    <dbReference type="NCBI Taxonomy" id="3074435"/>
    <lineage>
        <taxon>Bacteria</taxon>
        <taxon>Bacillati</taxon>
        <taxon>Actinomycetota</taxon>
        <taxon>Actinomycetes</taxon>
        <taxon>Kitasatosporales</taxon>
        <taxon>Streptomycetaceae</taxon>
        <taxon>Streptomyces</taxon>
    </lineage>
</organism>
<reference evidence="2" key="2">
    <citation type="submission" date="2024-07" db="EMBL/GenBank/DDBJ databases">
        <title>Streptomyces haneummycinica sp. nov., a new antibiotic-producing actinobacterium isolated from marine sediment.</title>
        <authorList>
            <person name="Uemura M."/>
            <person name="Hamada M."/>
            <person name="Hirano S."/>
            <person name="Kobayashi K."/>
            <person name="Ohshiro T."/>
            <person name="Kobayashi T."/>
            <person name="Terahara T."/>
        </authorList>
    </citation>
    <scope>NUCLEOTIDE SEQUENCE</scope>
    <source>
        <strain evidence="2">KM77-8</strain>
    </source>
</reference>
<accession>A0AAT9HCD6</accession>
<feature type="compositionally biased region" description="Polar residues" evidence="1">
    <location>
        <begin position="46"/>
        <end position="62"/>
    </location>
</feature>
<evidence type="ECO:0000313" key="2">
    <source>
        <dbReference type="EMBL" id="BFO15038.1"/>
    </source>
</evidence>
<evidence type="ECO:0000256" key="1">
    <source>
        <dbReference type="SAM" id="MobiDB-lite"/>
    </source>
</evidence>
<reference evidence="2" key="1">
    <citation type="submission" date="2024-06" db="EMBL/GenBank/DDBJ databases">
        <authorList>
            <consortium name="consrtm"/>
            <person name="Uemura M."/>
            <person name="Terahara T."/>
        </authorList>
    </citation>
    <scope>NUCLEOTIDE SEQUENCE</scope>
    <source>
        <strain evidence="2">KM77-8</strain>
    </source>
</reference>
<feature type="region of interest" description="Disordered" evidence="1">
    <location>
        <begin position="42"/>
        <end position="66"/>
    </location>
</feature>
<sequence length="153" mass="16860">MSRGTSSGDASGLAWFKSGYSSGGEGDSCLETATDPATVHVHRESPTTGVGTYGKNQANGQTGRWASHRIRRRRSLGLRGQWGPSKRELKKIATSVEVQTKREATEKRLRERVRAIEASVPWLKPLSVVTYDQCQHIRGNAHLFDPNPRKTCG</sequence>
<gene>
    <name evidence="2" type="ORF">SHKM778_14260</name>
</gene>
<evidence type="ECO:0008006" key="3">
    <source>
        <dbReference type="Google" id="ProtNLM"/>
    </source>
</evidence>
<name>A0AAT9HCD6_9ACTN</name>
<dbReference type="EMBL" id="AP035768">
    <property type="protein sequence ID" value="BFO15038.1"/>
    <property type="molecule type" value="Genomic_DNA"/>
</dbReference>
<proteinExistence type="predicted"/>